<sequence>MPLRGVSVVDGRHCAILKPPELRGAGPVPPPPLDCGGGVLVLASGTHCNAEKQLFIEAERKPFLRWQNPHVAQIAAGTKMNLPAKSSNASRTSDQIGSVFATVCQARDNQRQCPTISEVTNQVSEGSVCIQPWQWLEQSEMASAAKRMPEAQHYQSSAQSSLWWEIAPLRLCC</sequence>
<evidence type="ECO:0000313" key="1">
    <source>
        <dbReference type="EMBL" id="CAH2299467.1"/>
    </source>
</evidence>
<gene>
    <name evidence="1" type="ORF">PECUL_23A006433</name>
</gene>
<organism evidence="1 2">
    <name type="scientific">Pelobates cultripes</name>
    <name type="common">Western spadefoot toad</name>
    <dbReference type="NCBI Taxonomy" id="61616"/>
    <lineage>
        <taxon>Eukaryota</taxon>
        <taxon>Metazoa</taxon>
        <taxon>Chordata</taxon>
        <taxon>Craniata</taxon>
        <taxon>Vertebrata</taxon>
        <taxon>Euteleostomi</taxon>
        <taxon>Amphibia</taxon>
        <taxon>Batrachia</taxon>
        <taxon>Anura</taxon>
        <taxon>Pelobatoidea</taxon>
        <taxon>Pelobatidae</taxon>
        <taxon>Pelobates</taxon>
    </lineage>
</organism>
<protein>
    <submittedName>
        <fullName evidence="1">Uncharacterized protein</fullName>
    </submittedName>
</protein>
<accession>A0AAD1SFW0</accession>
<reference evidence="1" key="1">
    <citation type="submission" date="2022-03" db="EMBL/GenBank/DDBJ databases">
        <authorList>
            <person name="Alioto T."/>
            <person name="Alioto T."/>
            <person name="Gomez Garrido J."/>
        </authorList>
    </citation>
    <scope>NUCLEOTIDE SEQUENCE</scope>
</reference>
<dbReference type="AlphaFoldDB" id="A0AAD1SFW0"/>
<name>A0AAD1SFW0_PELCU</name>
<keyword evidence="2" id="KW-1185">Reference proteome</keyword>
<dbReference type="EMBL" id="OW240917">
    <property type="protein sequence ID" value="CAH2299467.1"/>
    <property type="molecule type" value="Genomic_DNA"/>
</dbReference>
<proteinExistence type="predicted"/>
<evidence type="ECO:0000313" key="2">
    <source>
        <dbReference type="Proteomes" id="UP001295444"/>
    </source>
</evidence>
<dbReference type="Proteomes" id="UP001295444">
    <property type="component" value="Chromosome 06"/>
</dbReference>